<accession>A0A0M4M6K8</accession>
<dbReference type="Proteomes" id="UP000057213">
    <property type="component" value="Chromosome"/>
</dbReference>
<dbReference type="SUPFAM" id="SSF82649">
    <property type="entry name" value="SufE/NifU"/>
    <property type="match status" value="1"/>
</dbReference>
<dbReference type="Gene3D" id="3.90.1010.10">
    <property type="match status" value="1"/>
</dbReference>
<dbReference type="PATRIC" id="fig|1318743.3.peg.1042"/>
<dbReference type="CDD" id="cd06664">
    <property type="entry name" value="IscU_like"/>
    <property type="match status" value="1"/>
</dbReference>
<dbReference type="STRING" id="1318743.PU02_1028"/>
<gene>
    <name evidence="2" type="ORF">PU02_1028</name>
</gene>
<organism evidence="2 3">
    <name type="scientific">Bartonella ancashensis</name>
    <dbReference type="NCBI Taxonomy" id="1318743"/>
    <lineage>
        <taxon>Bacteria</taxon>
        <taxon>Pseudomonadati</taxon>
        <taxon>Pseudomonadota</taxon>
        <taxon>Alphaproteobacteria</taxon>
        <taxon>Hyphomicrobiales</taxon>
        <taxon>Bartonellaceae</taxon>
        <taxon>Bartonella</taxon>
    </lineage>
</organism>
<dbReference type="GO" id="GO:0051536">
    <property type="term" value="F:iron-sulfur cluster binding"/>
    <property type="evidence" value="ECO:0007669"/>
    <property type="project" value="InterPro"/>
</dbReference>
<dbReference type="EMBL" id="CP010401">
    <property type="protein sequence ID" value="ALE03842.1"/>
    <property type="molecule type" value="Genomic_DNA"/>
</dbReference>
<evidence type="ECO:0000313" key="2">
    <source>
        <dbReference type="EMBL" id="ALE03842.1"/>
    </source>
</evidence>
<dbReference type="KEGG" id="banc:PU02_1028"/>
<dbReference type="AlphaFoldDB" id="A0A0M4M6K8"/>
<name>A0A0M4M6K8_9HYPH</name>
<proteinExistence type="predicted"/>
<evidence type="ECO:0000259" key="1">
    <source>
        <dbReference type="Pfam" id="PF01592"/>
    </source>
</evidence>
<dbReference type="PANTHER" id="PTHR10093">
    <property type="entry name" value="IRON-SULFUR CLUSTER ASSEMBLY ENZYME NIFU HOMOLOG"/>
    <property type="match status" value="1"/>
</dbReference>
<dbReference type="GO" id="GO:0016226">
    <property type="term" value="P:iron-sulfur cluster assembly"/>
    <property type="evidence" value="ECO:0007669"/>
    <property type="project" value="InterPro"/>
</dbReference>
<feature type="domain" description="NIF system FeS cluster assembly NifU N-terminal" evidence="1">
    <location>
        <begin position="6"/>
        <end position="94"/>
    </location>
</feature>
<reference evidence="2 3" key="1">
    <citation type="journal article" date="2015" name="Genome Announc.">
        <title>Complete Genome Sequence of Bartonella ancashensis Strain 20.00, Isolated from the Blood of a Patient with Verruga Peruana.</title>
        <authorList>
            <person name="Hang J."/>
            <person name="Mullins K.E."/>
            <person name="Clifford R.J."/>
            <person name="Onmus-Leone F."/>
            <person name="Yang Y."/>
            <person name="Jiang J."/>
            <person name="Leguia M."/>
            <person name="Kasper M.R."/>
            <person name="Maguina C."/>
            <person name="Lesho E.P."/>
            <person name="Jarman R.G."/>
            <person name="Richards A.L."/>
            <person name="Blazes D."/>
        </authorList>
    </citation>
    <scope>NUCLEOTIDE SEQUENCE [LARGE SCALE GENOMIC DNA]</scope>
    <source>
        <strain evidence="2 3">20.00</strain>
    </source>
</reference>
<dbReference type="Pfam" id="PF01592">
    <property type="entry name" value="NifU_N"/>
    <property type="match status" value="1"/>
</dbReference>
<dbReference type="InterPro" id="IPR002871">
    <property type="entry name" value="NIF_FeS_clus_asmbl_NifU_N"/>
</dbReference>
<sequence length="184" mass="20845">MIYNIYSREILKHAAHISKVGRLDNPDVTSKKRARLCGSTVLVDLKIEDKIVIDFSHEIRACALGQAASSILARHIVGKKIQDLKELQNVIQHMLTKNGPPPLTPFEEFSCLQPLKNYKERHASIMIIFDAIIDCIKQFEEKTDGLLSPTRKESKKSELCRALEKNSRTATWHSTDTSLSNNTF</sequence>
<protein>
    <submittedName>
        <fullName evidence="2">Putative iron-sulfur cluster assembly scaffold protein for SUF system, SufE2</fullName>
    </submittedName>
</protein>
<dbReference type="GO" id="GO:0005506">
    <property type="term" value="F:iron ion binding"/>
    <property type="evidence" value="ECO:0007669"/>
    <property type="project" value="InterPro"/>
</dbReference>
<keyword evidence="3" id="KW-1185">Reference proteome</keyword>
<evidence type="ECO:0000313" key="3">
    <source>
        <dbReference type="Proteomes" id="UP000057213"/>
    </source>
</evidence>